<comment type="caution">
    <text evidence="5">The sequence shown here is derived from an EMBL/GenBank/DDBJ whole genome shotgun (WGS) entry which is preliminary data.</text>
</comment>
<dbReference type="RefSeq" id="WP_330134311.1">
    <property type="nucleotide sequence ID" value="NZ_JAUTXY010000007.1"/>
</dbReference>
<accession>A0ABU7LBY9</accession>
<dbReference type="InterPro" id="IPR002347">
    <property type="entry name" value="SDR_fam"/>
</dbReference>
<evidence type="ECO:0000256" key="3">
    <source>
        <dbReference type="RuleBase" id="RU000363"/>
    </source>
</evidence>
<dbReference type="PANTHER" id="PTHR43639:SF1">
    <property type="entry name" value="SHORT-CHAIN DEHYDROGENASE_REDUCTASE FAMILY PROTEIN"/>
    <property type="match status" value="1"/>
</dbReference>
<dbReference type="GO" id="GO:0016491">
    <property type="term" value="F:oxidoreductase activity"/>
    <property type="evidence" value="ECO:0007669"/>
    <property type="project" value="UniProtKB-KW"/>
</dbReference>
<evidence type="ECO:0000313" key="6">
    <source>
        <dbReference type="Proteomes" id="UP001336020"/>
    </source>
</evidence>
<dbReference type="EC" id="1.-.-.-" evidence="5"/>
<dbReference type="InterPro" id="IPR057326">
    <property type="entry name" value="KR_dom"/>
</dbReference>
<name>A0ABU7LBY9_9NOCA</name>
<reference evidence="5 6" key="1">
    <citation type="submission" date="2023-07" db="EMBL/GenBank/DDBJ databases">
        <authorList>
            <person name="Girao M."/>
            <person name="Carvalho M.F."/>
        </authorList>
    </citation>
    <scope>NUCLEOTIDE SEQUENCE [LARGE SCALE GENOMIC DNA]</scope>
    <source>
        <strain evidence="5 6">YIM65754</strain>
    </source>
</reference>
<dbReference type="SUPFAM" id="SSF51735">
    <property type="entry name" value="NAD(P)-binding Rossmann-fold domains"/>
    <property type="match status" value="1"/>
</dbReference>
<dbReference type="PANTHER" id="PTHR43639">
    <property type="entry name" value="OXIDOREDUCTASE, SHORT-CHAIN DEHYDROGENASE/REDUCTASE FAMILY (AFU_ORTHOLOGUE AFUA_5G02870)"/>
    <property type="match status" value="1"/>
</dbReference>
<organism evidence="5 6">
    <name type="scientific">Rhodococcus artemisiae</name>
    <dbReference type="NCBI Taxonomy" id="714159"/>
    <lineage>
        <taxon>Bacteria</taxon>
        <taxon>Bacillati</taxon>
        <taxon>Actinomycetota</taxon>
        <taxon>Actinomycetes</taxon>
        <taxon>Mycobacteriales</taxon>
        <taxon>Nocardiaceae</taxon>
        <taxon>Rhodococcus</taxon>
    </lineage>
</organism>
<dbReference type="PRINTS" id="PR00081">
    <property type="entry name" value="GDHRDH"/>
</dbReference>
<dbReference type="SMART" id="SM00822">
    <property type="entry name" value="PKS_KR"/>
    <property type="match status" value="1"/>
</dbReference>
<keyword evidence="2 5" id="KW-0560">Oxidoreductase</keyword>
<gene>
    <name evidence="5" type="ORF">Q7514_16195</name>
</gene>
<dbReference type="CDD" id="cd05233">
    <property type="entry name" value="SDR_c"/>
    <property type="match status" value="1"/>
</dbReference>
<evidence type="ECO:0000259" key="4">
    <source>
        <dbReference type="SMART" id="SM00822"/>
    </source>
</evidence>
<evidence type="ECO:0000256" key="1">
    <source>
        <dbReference type="ARBA" id="ARBA00006484"/>
    </source>
</evidence>
<sequence length="253" mass="26574">MTSIDTEVQVGALSPGIAVVTGAATGLGSALAQWLLARGWTVVGTYNKSVSADPESENLTLIQVDLADSTLCAGFADAVLRQFGPPTLLINCAGINIDKPLFDINDDDWDTVFAVNVRAPFILTRELGSKMISLPAASIVNIGATTGIRPRVDGANYCASKAALHHLTKTSALELRPTVTVNTLIPGLIRTDEAWNRLGLTESSSRDVALAGIPAGRIAEPEEFAEALGVIVGPGGRYINGQKIIVDGGQFMY</sequence>
<dbReference type="InterPro" id="IPR036291">
    <property type="entry name" value="NAD(P)-bd_dom_sf"/>
</dbReference>
<evidence type="ECO:0000256" key="2">
    <source>
        <dbReference type="ARBA" id="ARBA00023002"/>
    </source>
</evidence>
<dbReference type="EMBL" id="JAUTXY010000007">
    <property type="protein sequence ID" value="MEE2059064.1"/>
    <property type="molecule type" value="Genomic_DNA"/>
</dbReference>
<proteinExistence type="inferred from homology"/>
<dbReference type="Proteomes" id="UP001336020">
    <property type="component" value="Unassembled WGS sequence"/>
</dbReference>
<keyword evidence="6" id="KW-1185">Reference proteome</keyword>
<protein>
    <submittedName>
        <fullName evidence="5">SDR family oxidoreductase</fullName>
        <ecNumber evidence="5">1.-.-.-</ecNumber>
    </submittedName>
</protein>
<dbReference type="Pfam" id="PF00106">
    <property type="entry name" value="adh_short"/>
    <property type="match status" value="1"/>
</dbReference>
<dbReference type="PRINTS" id="PR00080">
    <property type="entry name" value="SDRFAMILY"/>
</dbReference>
<feature type="domain" description="Ketoreductase" evidence="4">
    <location>
        <begin position="16"/>
        <end position="188"/>
    </location>
</feature>
<dbReference type="Gene3D" id="3.40.50.720">
    <property type="entry name" value="NAD(P)-binding Rossmann-like Domain"/>
    <property type="match status" value="1"/>
</dbReference>
<comment type="similarity">
    <text evidence="1 3">Belongs to the short-chain dehydrogenases/reductases (SDR) family.</text>
</comment>
<evidence type="ECO:0000313" key="5">
    <source>
        <dbReference type="EMBL" id="MEE2059064.1"/>
    </source>
</evidence>